<evidence type="ECO:0000256" key="1">
    <source>
        <dbReference type="SAM" id="MobiDB-lite"/>
    </source>
</evidence>
<dbReference type="AlphaFoldDB" id="A0A7S3KNN6"/>
<sequence length="122" mass="13401">MNGGEVTSKETDMPQKPEKKATRKIKGSRNSVANGQFKSRDRSPYIISNQQSIKSLKNSSSPSRKHLSIIANKSKLNYLNETGPGDYNAAELTGKLLTNSNQKNSPKFSFGTKLLKTGIITK</sequence>
<feature type="compositionally biased region" description="Basic and acidic residues" evidence="1">
    <location>
        <begin position="7"/>
        <end position="20"/>
    </location>
</feature>
<organism evidence="2">
    <name type="scientific">Euplotes crassus</name>
    <dbReference type="NCBI Taxonomy" id="5936"/>
    <lineage>
        <taxon>Eukaryota</taxon>
        <taxon>Sar</taxon>
        <taxon>Alveolata</taxon>
        <taxon>Ciliophora</taxon>
        <taxon>Intramacronucleata</taxon>
        <taxon>Spirotrichea</taxon>
        <taxon>Hypotrichia</taxon>
        <taxon>Euplotida</taxon>
        <taxon>Euplotidae</taxon>
        <taxon>Moneuplotes</taxon>
    </lineage>
</organism>
<feature type="region of interest" description="Disordered" evidence="1">
    <location>
        <begin position="1"/>
        <end position="46"/>
    </location>
</feature>
<accession>A0A7S3KNN6</accession>
<protein>
    <submittedName>
        <fullName evidence="2">Uncharacterized protein</fullName>
    </submittedName>
</protein>
<reference evidence="2" key="1">
    <citation type="submission" date="2021-01" db="EMBL/GenBank/DDBJ databases">
        <authorList>
            <person name="Corre E."/>
            <person name="Pelletier E."/>
            <person name="Niang G."/>
            <person name="Scheremetjew M."/>
            <person name="Finn R."/>
            <person name="Kale V."/>
            <person name="Holt S."/>
            <person name="Cochrane G."/>
            <person name="Meng A."/>
            <person name="Brown T."/>
            <person name="Cohen L."/>
        </authorList>
    </citation>
    <scope>NUCLEOTIDE SEQUENCE</scope>
    <source>
        <strain evidence="2">CT5</strain>
    </source>
</reference>
<dbReference type="EMBL" id="HBIK01029263">
    <property type="protein sequence ID" value="CAE0388760.1"/>
    <property type="molecule type" value="Transcribed_RNA"/>
</dbReference>
<evidence type="ECO:0000313" key="2">
    <source>
        <dbReference type="EMBL" id="CAE0388760.1"/>
    </source>
</evidence>
<gene>
    <name evidence="2" type="ORF">ECRA1380_LOCUS13732</name>
</gene>
<name>A0A7S3KNN6_EUPCR</name>
<proteinExistence type="predicted"/>
<feature type="compositionally biased region" description="Polar residues" evidence="1">
    <location>
        <begin position="28"/>
        <end position="37"/>
    </location>
</feature>